<keyword evidence="4 12" id="KW-0548">Nucleotidyltransferase</keyword>
<organism evidence="14 15">
    <name type="scientific">Rhodococcus pyridinivorans</name>
    <dbReference type="NCBI Taxonomy" id="103816"/>
    <lineage>
        <taxon>Bacteria</taxon>
        <taxon>Bacillati</taxon>
        <taxon>Actinomycetota</taxon>
        <taxon>Actinomycetes</taxon>
        <taxon>Mycobacteriales</taxon>
        <taxon>Nocardiaceae</taxon>
        <taxon>Rhodococcus</taxon>
    </lineage>
</organism>
<dbReference type="InterPro" id="IPR006295">
    <property type="entry name" value="DNA_primase_DnaG"/>
</dbReference>
<dbReference type="InterPro" id="IPR013264">
    <property type="entry name" value="DNAG_N"/>
</dbReference>
<proteinExistence type="inferred from homology"/>
<comment type="function">
    <text evidence="12">RNA polymerase that catalyzes the synthesis of short RNA molecules used as primers for DNA polymerase during DNA replication.</text>
</comment>
<dbReference type="InterPro" id="IPR030846">
    <property type="entry name" value="DnaG_bac"/>
</dbReference>
<evidence type="ECO:0000256" key="12">
    <source>
        <dbReference type="HAMAP-Rule" id="MF_00974"/>
    </source>
</evidence>
<dbReference type="Pfam" id="PF10410">
    <property type="entry name" value="DnaB_bind"/>
    <property type="match status" value="1"/>
</dbReference>
<dbReference type="SUPFAM" id="SSF56731">
    <property type="entry name" value="DNA primase core"/>
    <property type="match status" value="1"/>
</dbReference>
<comment type="caution">
    <text evidence="12">Lacks conserved residue(s) required for the propagation of feature annotation.</text>
</comment>
<evidence type="ECO:0000256" key="10">
    <source>
        <dbReference type="ARBA" id="ARBA00023125"/>
    </source>
</evidence>
<dbReference type="GO" id="GO:1990077">
    <property type="term" value="C:primosome complex"/>
    <property type="evidence" value="ECO:0007669"/>
    <property type="project" value="UniProtKB-KW"/>
</dbReference>
<keyword evidence="11 12" id="KW-0804">Transcription</keyword>
<dbReference type="Proteomes" id="UP000593818">
    <property type="component" value="Plasmid pSID"/>
</dbReference>
<dbReference type="Pfam" id="PF13662">
    <property type="entry name" value="Toprim_4"/>
    <property type="match status" value="1"/>
</dbReference>
<keyword evidence="14" id="KW-0614">Plasmid</keyword>
<geneLocation type="plasmid" evidence="14 15">
    <name>pSID</name>
</geneLocation>
<evidence type="ECO:0000256" key="4">
    <source>
        <dbReference type="ARBA" id="ARBA00022695"/>
    </source>
</evidence>
<reference evidence="14 15" key="1">
    <citation type="submission" date="2020-10" db="EMBL/GenBank/DDBJ databases">
        <title>Whole genome sequence of oil-degrading bacteria Rhodococcus pyridinivorans strain 5Ap.</title>
        <authorList>
            <person name="Akhremchuk A.E."/>
            <person name="Valentovich L.N."/>
            <person name="Charniauskaya M.I."/>
            <person name="Bukliarevich H.A."/>
            <person name="Titok M.A."/>
        </authorList>
    </citation>
    <scope>NUCLEOTIDE SEQUENCE [LARGE SCALE GENOMIC DNA]</scope>
    <source>
        <strain evidence="14 15">5Ap</strain>
        <plasmid evidence="14 15">pSID</plasmid>
    </source>
</reference>
<evidence type="ECO:0000256" key="11">
    <source>
        <dbReference type="ARBA" id="ARBA00023163"/>
    </source>
</evidence>
<dbReference type="AlphaFoldDB" id="A0A7M2XXR5"/>
<keyword evidence="6" id="KW-0479">Metal-binding</keyword>
<dbReference type="PANTHER" id="PTHR30313">
    <property type="entry name" value="DNA PRIMASE"/>
    <property type="match status" value="1"/>
</dbReference>
<dbReference type="Pfam" id="PF01807">
    <property type="entry name" value="Zn_ribbon_DnaG"/>
    <property type="match status" value="1"/>
</dbReference>
<dbReference type="GO" id="GO:0003677">
    <property type="term" value="F:DNA binding"/>
    <property type="evidence" value="ECO:0007669"/>
    <property type="project" value="UniProtKB-KW"/>
</dbReference>
<dbReference type="HAMAP" id="MF_00974">
    <property type="entry name" value="DNA_primase_DnaG"/>
    <property type="match status" value="1"/>
</dbReference>
<dbReference type="Gene3D" id="3.90.580.10">
    <property type="entry name" value="Zinc finger, CHC2-type domain"/>
    <property type="match status" value="1"/>
</dbReference>
<keyword evidence="2 12" id="KW-0639">Primosome</keyword>
<comment type="subunit">
    <text evidence="12">Monomer. Interacts with DnaB.</text>
</comment>
<evidence type="ECO:0000256" key="7">
    <source>
        <dbReference type="ARBA" id="ARBA00022771"/>
    </source>
</evidence>
<dbReference type="GO" id="GO:0008270">
    <property type="term" value="F:zinc ion binding"/>
    <property type="evidence" value="ECO:0007669"/>
    <property type="project" value="UniProtKB-KW"/>
</dbReference>
<dbReference type="Gene3D" id="3.90.980.10">
    <property type="entry name" value="DNA primase, catalytic core, N-terminal domain"/>
    <property type="match status" value="1"/>
</dbReference>
<keyword evidence="1 12" id="KW-0240">DNA-directed RNA polymerase</keyword>
<evidence type="ECO:0000256" key="6">
    <source>
        <dbReference type="ARBA" id="ARBA00022723"/>
    </source>
</evidence>
<dbReference type="EC" id="2.7.7.101" evidence="12"/>
<evidence type="ECO:0000256" key="3">
    <source>
        <dbReference type="ARBA" id="ARBA00022679"/>
    </source>
</evidence>
<dbReference type="SMART" id="SM00493">
    <property type="entry name" value="TOPRIM"/>
    <property type="match status" value="1"/>
</dbReference>
<dbReference type="Pfam" id="PF08275">
    <property type="entry name" value="DNAG_N"/>
    <property type="match status" value="1"/>
</dbReference>
<evidence type="ECO:0000256" key="2">
    <source>
        <dbReference type="ARBA" id="ARBA00022515"/>
    </source>
</evidence>
<dbReference type="CDD" id="cd03364">
    <property type="entry name" value="TOPRIM_DnaG_primases"/>
    <property type="match status" value="1"/>
</dbReference>
<dbReference type="GO" id="GO:0000428">
    <property type="term" value="C:DNA-directed RNA polymerase complex"/>
    <property type="evidence" value="ECO:0007669"/>
    <property type="project" value="UniProtKB-KW"/>
</dbReference>
<comment type="similarity">
    <text evidence="12">Belongs to the DnaG primase family.</text>
</comment>
<dbReference type="InterPro" id="IPR019475">
    <property type="entry name" value="DNA_primase_DnaB-bd"/>
</dbReference>
<dbReference type="InterPro" id="IPR002694">
    <property type="entry name" value="Znf_CHC2"/>
</dbReference>
<keyword evidence="8" id="KW-0862">Zinc</keyword>
<keyword evidence="15" id="KW-1185">Reference proteome</keyword>
<keyword evidence="7" id="KW-0863">Zinc-finger</keyword>
<dbReference type="InterPro" id="IPR006171">
    <property type="entry name" value="TOPRIM_dom"/>
</dbReference>
<name>A0A7M2XXR5_9NOCA</name>
<evidence type="ECO:0000256" key="9">
    <source>
        <dbReference type="ARBA" id="ARBA00022842"/>
    </source>
</evidence>
<comment type="catalytic activity">
    <reaction evidence="12">
        <text>ssDNA + n NTP = ssDNA/pppN(pN)n-1 hybrid + (n-1) diphosphate.</text>
        <dbReference type="EC" id="2.7.7.101"/>
    </reaction>
</comment>
<feature type="domain" description="Toprim" evidence="13">
    <location>
        <begin position="268"/>
        <end position="351"/>
    </location>
</feature>
<evidence type="ECO:0000256" key="5">
    <source>
        <dbReference type="ARBA" id="ARBA00022705"/>
    </source>
</evidence>
<dbReference type="PROSITE" id="PS50880">
    <property type="entry name" value="TOPRIM"/>
    <property type="match status" value="1"/>
</dbReference>
<keyword evidence="5 12" id="KW-0235">DNA replication</keyword>
<dbReference type="GO" id="GO:0006269">
    <property type="term" value="P:DNA replication, synthesis of primer"/>
    <property type="evidence" value="ECO:0007669"/>
    <property type="project" value="UniProtKB-UniRule"/>
</dbReference>
<dbReference type="RefSeq" id="WP_193904149.1">
    <property type="nucleotide sequence ID" value="NZ_CP063453.1"/>
</dbReference>
<keyword evidence="3 12" id="KW-0808">Transferase</keyword>
<dbReference type="Gene3D" id="3.40.1360.10">
    <property type="match status" value="1"/>
</dbReference>
<dbReference type="GO" id="GO:0003899">
    <property type="term" value="F:DNA-directed RNA polymerase activity"/>
    <property type="evidence" value="ECO:0007669"/>
    <property type="project" value="UniProtKB-UniRule"/>
</dbReference>
<dbReference type="InterPro" id="IPR037068">
    <property type="entry name" value="DNA_primase_core_N_sf"/>
</dbReference>
<dbReference type="NCBIfam" id="TIGR01391">
    <property type="entry name" value="dnaG"/>
    <property type="match status" value="1"/>
</dbReference>
<dbReference type="PANTHER" id="PTHR30313:SF2">
    <property type="entry name" value="DNA PRIMASE"/>
    <property type="match status" value="1"/>
</dbReference>
<evidence type="ECO:0000259" key="13">
    <source>
        <dbReference type="PROSITE" id="PS50880"/>
    </source>
</evidence>
<keyword evidence="10 12" id="KW-0238">DNA-binding</keyword>
<dbReference type="InterPro" id="IPR034151">
    <property type="entry name" value="TOPRIM_DnaG_bac"/>
</dbReference>
<dbReference type="InterPro" id="IPR036977">
    <property type="entry name" value="DNA_primase_Znf_CHC2"/>
</dbReference>
<protein>
    <recommendedName>
        <fullName evidence="12">DNA primase</fullName>
        <ecNumber evidence="12">2.7.7.101</ecNumber>
    </recommendedName>
</protein>
<dbReference type="EMBL" id="CP063453">
    <property type="protein sequence ID" value="QOW01871.1"/>
    <property type="molecule type" value="Genomic_DNA"/>
</dbReference>
<dbReference type="SMART" id="SM00400">
    <property type="entry name" value="ZnF_CHCC"/>
    <property type="match status" value="1"/>
</dbReference>
<gene>
    <name evidence="12" type="primary">dnaG</name>
    <name evidence="14" type="ORF">INP59_27335</name>
</gene>
<sequence length="580" mass="62669">MRIPDDTLEQIRERARIDEIVARYTRLVPASRGEAKGCCPLPDHDERTPSFYVNPGTGVFHCFGCDRGGDVITFLELVEQLTFREAVEQLAEQVGAAILTDREQAHRSSTEGTPKLLRAALEIAAEVYATAITDDPAAASAREYLTERGFTDAHIRQWGIGFAPRGRTTVLGAHLATRGLPANAGHDAGLIRRGRAGQPYDTFAGRLIWPLRDPQGRIVGLAGRSLDDPGHNPDRYRKYVNSDDSALFRKSDTLFGLAAARPAIVRQRRVIVVEGYTDVMAVAAAGHPEVVGVCGTAFTATHARLLSRLLGSDGEIVVMFDADDAGQTAAWKIAVACHQFATVTLAVPGKSGSDPCQLRADHGDQAVRDAVNARQPLIRQILGRLLADADTPEKAAVAARRATAMLGELTDDVLILRYRRWLAGELGIPEGQLQVPAPPSPPPSLKVTPIERLDCIRDLAAQLVDDPTLWSRLQLPEVLELADLLPDRYCAVVERAAVAPPEIPDRWAWLLSTAPDEAARAAVTALRAGAPLQREPMRAVSECARAYGPARLAAVRADTADPDSVGRFAQLAAGLSRVMK</sequence>
<dbReference type="SUPFAM" id="SSF57783">
    <property type="entry name" value="Zinc beta-ribbon"/>
    <property type="match status" value="1"/>
</dbReference>
<evidence type="ECO:0000313" key="15">
    <source>
        <dbReference type="Proteomes" id="UP000593818"/>
    </source>
</evidence>
<dbReference type="InterPro" id="IPR050219">
    <property type="entry name" value="DnaG_primase"/>
</dbReference>
<dbReference type="GO" id="GO:0005737">
    <property type="term" value="C:cytoplasm"/>
    <property type="evidence" value="ECO:0007669"/>
    <property type="project" value="TreeGrafter"/>
</dbReference>
<evidence type="ECO:0000256" key="1">
    <source>
        <dbReference type="ARBA" id="ARBA00022478"/>
    </source>
</evidence>
<keyword evidence="9" id="KW-0460">Magnesium</keyword>
<evidence type="ECO:0000256" key="8">
    <source>
        <dbReference type="ARBA" id="ARBA00022833"/>
    </source>
</evidence>
<evidence type="ECO:0000313" key="14">
    <source>
        <dbReference type="EMBL" id="QOW01871.1"/>
    </source>
</evidence>
<accession>A0A7M2XXR5</accession>